<dbReference type="EMBL" id="PFAP01000003">
    <property type="protein sequence ID" value="PIR94560.1"/>
    <property type="molecule type" value="Genomic_DNA"/>
</dbReference>
<organism evidence="2 3">
    <name type="scientific">Candidatus Falkowbacteria bacterium CG10_big_fil_rev_8_21_14_0_10_39_11</name>
    <dbReference type="NCBI Taxonomy" id="1974565"/>
    <lineage>
        <taxon>Bacteria</taxon>
        <taxon>Candidatus Falkowiibacteriota</taxon>
    </lineage>
</organism>
<feature type="domain" description="HD" evidence="1">
    <location>
        <begin position="27"/>
        <end position="130"/>
    </location>
</feature>
<dbReference type="AlphaFoldDB" id="A0A2H0V885"/>
<accession>A0A2H0V885</accession>
<dbReference type="Pfam" id="PF01966">
    <property type="entry name" value="HD"/>
    <property type="match status" value="1"/>
</dbReference>
<gene>
    <name evidence="2" type="ORF">COT97_00785</name>
</gene>
<dbReference type="SUPFAM" id="SSF109604">
    <property type="entry name" value="HD-domain/PDEase-like"/>
    <property type="match status" value="1"/>
</dbReference>
<dbReference type="Proteomes" id="UP000229901">
    <property type="component" value="Unassembled WGS sequence"/>
</dbReference>
<dbReference type="Gene3D" id="1.10.3210.50">
    <property type="match status" value="1"/>
</dbReference>
<name>A0A2H0V885_9BACT</name>
<dbReference type="PANTHER" id="PTHR33594">
    <property type="entry name" value="SUPERFAMILY HYDROLASE, PUTATIVE (AFU_ORTHOLOGUE AFUA_1G03035)-RELATED"/>
    <property type="match status" value="1"/>
</dbReference>
<protein>
    <submittedName>
        <fullName evidence="2">Phosphohydrolase</fullName>
    </submittedName>
</protein>
<dbReference type="PANTHER" id="PTHR33594:SF1">
    <property type="entry name" value="HD_PDEASE DOMAIN-CONTAINING PROTEIN"/>
    <property type="match status" value="1"/>
</dbReference>
<evidence type="ECO:0000313" key="2">
    <source>
        <dbReference type="EMBL" id="PIR94560.1"/>
    </source>
</evidence>
<evidence type="ECO:0000259" key="1">
    <source>
        <dbReference type="Pfam" id="PF01966"/>
    </source>
</evidence>
<dbReference type="GO" id="GO:0016787">
    <property type="term" value="F:hydrolase activity"/>
    <property type="evidence" value="ECO:0007669"/>
    <property type="project" value="UniProtKB-KW"/>
</dbReference>
<sequence>MTPSMISLFCFEFAEKMMQDNDPSHDLEHANRVHKLARYLAGKEGADLDIVIPASIGHDLIVYPKDSLKSKLSATHSAAEVAKFLQGIDDFPRDKIVAVMYAIQVCSFSKGIVPTTLEAKILQDADLLEAVGAVAIMRTFASAGSMNKTFYSPEDPFCVYREPDAHKYALDLFYTRLLQVEKRLHTQTARELARPRTKFLHQFLTQLTLELPQTNK</sequence>
<keyword evidence="2" id="KW-0378">Hydrolase</keyword>
<evidence type="ECO:0000313" key="3">
    <source>
        <dbReference type="Proteomes" id="UP000229901"/>
    </source>
</evidence>
<reference evidence="3" key="1">
    <citation type="submission" date="2017-09" db="EMBL/GenBank/DDBJ databases">
        <title>Depth-based differentiation of microbial function through sediment-hosted aquifers and enrichment of novel symbionts in the deep terrestrial subsurface.</title>
        <authorList>
            <person name="Probst A.J."/>
            <person name="Ladd B."/>
            <person name="Jarett J.K."/>
            <person name="Geller-Mcgrath D.E."/>
            <person name="Sieber C.M.K."/>
            <person name="Emerson J.B."/>
            <person name="Anantharaman K."/>
            <person name="Thomas B.C."/>
            <person name="Malmstrom R."/>
            <person name="Stieglmeier M."/>
            <person name="Klingl A."/>
            <person name="Woyke T."/>
            <person name="Ryan C.M."/>
            <person name="Banfield J.F."/>
        </authorList>
    </citation>
    <scope>NUCLEOTIDE SEQUENCE [LARGE SCALE GENOMIC DNA]</scope>
</reference>
<proteinExistence type="predicted"/>
<comment type="caution">
    <text evidence="2">The sequence shown here is derived from an EMBL/GenBank/DDBJ whole genome shotgun (WGS) entry which is preliminary data.</text>
</comment>
<dbReference type="InterPro" id="IPR006674">
    <property type="entry name" value="HD_domain"/>
</dbReference>